<evidence type="ECO:0000313" key="2">
    <source>
        <dbReference type="EMBL" id="KAA6358765.1"/>
    </source>
</evidence>
<gene>
    <name evidence="2" type="ORF">EZS28_045708</name>
</gene>
<dbReference type="AlphaFoldDB" id="A0A5J4TMX1"/>
<sequence>MLGAQVIASSDSANKDAIGINSLLFEIQQLGQTRIKTKKYRQLTPSAIWKQIMRPMLNKNENKALEQNQETQITKAHNDTPPPSSEPRGQSPLGHGLTRPNTPRNVVRPQAIIFPLALKTEQEIPEISNVMTMETINDAMHRWMLKGFDLIPVGKDDEGQYWPGFDPGVPYAADWKMSKQQGACQQQMHHRRYGSDADIRQSRRINTA</sequence>
<dbReference type="Proteomes" id="UP000324800">
    <property type="component" value="Unassembled WGS sequence"/>
</dbReference>
<accession>A0A5J4TMX1</accession>
<feature type="region of interest" description="Disordered" evidence="1">
    <location>
        <begin position="74"/>
        <end position="104"/>
    </location>
</feature>
<organism evidence="2 3">
    <name type="scientific">Streblomastix strix</name>
    <dbReference type="NCBI Taxonomy" id="222440"/>
    <lineage>
        <taxon>Eukaryota</taxon>
        <taxon>Metamonada</taxon>
        <taxon>Preaxostyla</taxon>
        <taxon>Oxymonadida</taxon>
        <taxon>Streblomastigidae</taxon>
        <taxon>Streblomastix</taxon>
    </lineage>
</organism>
<proteinExistence type="predicted"/>
<dbReference type="EMBL" id="SNRW01029398">
    <property type="protein sequence ID" value="KAA6358765.1"/>
    <property type="molecule type" value="Genomic_DNA"/>
</dbReference>
<evidence type="ECO:0000313" key="3">
    <source>
        <dbReference type="Proteomes" id="UP000324800"/>
    </source>
</evidence>
<name>A0A5J4TMX1_9EUKA</name>
<reference evidence="2 3" key="1">
    <citation type="submission" date="2019-03" db="EMBL/GenBank/DDBJ databases">
        <title>Single cell metagenomics reveals metabolic interactions within the superorganism composed of flagellate Streblomastix strix and complex community of Bacteroidetes bacteria on its surface.</title>
        <authorList>
            <person name="Treitli S.C."/>
            <person name="Kolisko M."/>
            <person name="Husnik F."/>
            <person name="Keeling P."/>
            <person name="Hampl V."/>
        </authorList>
    </citation>
    <scope>NUCLEOTIDE SEQUENCE [LARGE SCALE GENOMIC DNA]</scope>
    <source>
        <strain evidence="2">ST1C</strain>
    </source>
</reference>
<protein>
    <submittedName>
        <fullName evidence="2">Uncharacterized protein</fullName>
    </submittedName>
</protein>
<comment type="caution">
    <text evidence="2">The sequence shown here is derived from an EMBL/GenBank/DDBJ whole genome shotgun (WGS) entry which is preliminary data.</text>
</comment>
<evidence type="ECO:0000256" key="1">
    <source>
        <dbReference type="SAM" id="MobiDB-lite"/>
    </source>
</evidence>